<dbReference type="AlphaFoldDB" id="A0A918CC98"/>
<sequence length="161" mass="16625">MSSSADRILAAFSKLPPVAGVSFHGGDDDAAAEGGTLAGVLATSRSPRVASENFSTSVLYCLVAVSGRDLTQLSRHEVEQEIVLLPGTTLLGLGSIEAEGLRLVLLEELDVEREPSEARPSGDALDQLFATVSAAVATARAEPPVPVTSPGKFVAPIPFLS</sequence>
<dbReference type="Proteomes" id="UP000610303">
    <property type="component" value="Unassembled WGS sequence"/>
</dbReference>
<organism evidence="1 2">
    <name type="scientific">Agromyces mediolanus</name>
    <name type="common">Corynebacterium mediolanum</name>
    <dbReference type="NCBI Taxonomy" id="41986"/>
    <lineage>
        <taxon>Bacteria</taxon>
        <taxon>Bacillati</taxon>
        <taxon>Actinomycetota</taxon>
        <taxon>Actinomycetes</taxon>
        <taxon>Micrococcales</taxon>
        <taxon>Microbacteriaceae</taxon>
        <taxon>Agromyces</taxon>
    </lineage>
</organism>
<protein>
    <submittedName>
        <fullName evidence="1">Uncharacterized protein</fullName>
    </submittedName>
</protein>
<reference evidence="1" key="1">
    <citation type="journal article" date="2014" name="Int. J. Syst. Evol. Microbiol.">
        <title>Complete genome sequence of Corynebacterium casei LMG S-19264T (=DSM 44701T), isolated from a smear-ripened cheese.</title>
        <authorList>
            <consortium name="US DOE Joint Genome Institute (JGI-PGF)"/>
            <person name="Walter F."/>
            <person name="Albersmeier A."/>
            <person name="Kalinowski J."/>
            <person name="Ruckert C."/>
        </authorList>
    </citation>
    <scope>NUCLEOTIDE SEQUENCE</scope>
    <source>
        <strain evidence="1">JCM 3346</strain>
    </source>
</reference>
<evidence type="ECO:0000313" key="2">
    <source>
        <dbReference type="Proteomes" id="UP000610303"/>
    </source>
</evidence>
<evidence type="ECO:0000313" key="1">
    <source>
        <dbReference type="EMBL" id="GGR15055.1"/>
    </source>
</evidence>
<dbReference type="Gene3D" id="3.90.176.10">
    <property type="entry name" value="Toxin ADP-ribosyltransferase, Chain A, domain 1"/>
    <property type="match status" value="1"/>
</dbReference>
<dbReference type="EMBL" id="BMRJ01000001">
    <property type="protein sequence ID" value="GGR15055.1"/>
    <property type="molecule type" value="Genomic_DNA"/>
</dbReference>
<proteinExistence type="predicted"/>
<name>A0A918CC98_AGRME</name>
<dbReference type="RefSeq" id="WP_189083698.1">
    <property type="nucleotide sequence ID" value="NZ_BMRJ01000001.1"/>
</dbReference>
<keyword evidence="2" id="KW-1185">Reference proteome</keyword>
<comment type="caution">
    <text evidence="1">The sequence shown here is derived from an EMBL/GenBank/DDBJ whole genome shotgun (WGS) entry which is preliminary data.</text>
</comment>
<accession>A0A918CC98</accession>
<reference evidence="1" key="2">
    <citation type="submission" date="2020-09" db="EMBL/GenBank/DDBJ databases">
        <authorList>
            <person name="Sun Q."/>
            <person name="Ohkuma M."/>
        </authorList>
    </citation>
    <scope>NUCLEOTIDE SEQUENCE</scope>
    <source>
        <strain evidence="1">JCM 3346</strain>
    </source>
</reference>
<gene>
    <name evidence="1" type="ORF">GCM10010196_04700</name>
</gene>